<dbReference type="InterPro" id="IPR050833">
    <property type="entry name" value="Poly_Biosynth_Transport"/>
</dbReference>
<evidence type="ECO:0000256" key="6">
    <source>
        <dbReference type="SAM" id="Phobius"/>
    </source>
</evidence>
<keyword evidence="3 6" id="KW-0812">Transmembrane</keyword>
<dbReference type="AlphaFoldDB" id="W8QWK8"/>
<gene>
    <name evidence="7" type="ORF">CH92_06055</name>
</gene>
<protein>
    <submittedName>
        <fullName evidence="7">Polysaccharide biosynthesis protein</fullName>
    </submittedName>
</protein>
<dbReference type="PANTHER" id="PTHR30250:SF28">
    <property type="entry name" value="POLYSACCHARIDE BIOSYNTHESIS PROTEIN"/>
    <property type="match status" value="1"/>
</dbReference>
<evidence type="ECO:0000256" key="2">
    <source>
        <dbReference type="ARBA" id="ARBA00022475"/>
    </source>
</evidence>
<comment type="subcellular location">
    <subcellularLocation>
        <location evidence="1">Cell membrane</location>
        <topology evidence="1">Multi-pass membrane protein</topology>
    </subcellularLocation>
</comment>
<dbReference type="GO" id="GO:0005886">
    <property type="term" value="C:plasma membrane"/>
    <property type="evidence" value="ECO:0007669"/>
    <property type="project" value="UniProtKB-SubCell"/>
</dbReference>
<keyword evidence="5 6" id="KW-0472">Membrane</keyword>
<evidence type="ECO:0000256" key="1">
    <source>
        <dbReference type="ARBA" id="ARBA00004651"/>
    </source>
</evidence>
<dbReference type="Proteomes" id="UP000019522">
    <property type="component" value="Chromosome"/>
</dbReference>
<dbReference type="PATRIC" id="fig|316.77.peg.1204"/>
<feature type="transmembrane region" description="Helical" evidence="6">
    <location>
        <begin position="401"/>
        <end position="419"/>
    </location>
</feature>
<evidence type="ECO:0000313" key="7">
    <source>
        <dbReference type="EMBL" id="AHL74684.1"/>
    </source>
</evidence>
<feature type="transmembrane region" description="Helical" evidence="6">
    <location>
        <begin position="425"/>
        <end position="444"/>
    </location>
</feature>
<accession>W8QWK8</accession>
<dbReference type="PANTHER" id="PTHR30250">
    <property type="entry name" value="PST FAMILY PREDICTED COLANIC ACID TRANSPORTER"/>
    <property type="match status" value="1"/>
</dbReference>
<dbReference type="OrthoDB" id="3831435at2"/>
<feature type="transmembrane region" description="Helical" evidence="6">
    <location>
        <begin position="36"/>
        <end position="57"/>
    </location>
</feature>
<keyword evidence="2" id="KW-1003">Cell membrane</keyword>
<evidence type="ECO:0000256" key="5">
    <source>
        <dbReference type="ARBA" id="ARBA00023136"/>
    </source>
</evidence>
<proteinExistence type="predicted"/>
<feature type="transmembrane region" description="Helical" evidence="6">
    <location>
        <begin position="137"/>
        <end position="158"/>
    </location>
</feature>
<evidence type="ECO:0000256" key="4">
    <source>
        <dbReference type="ARBA" id="ARBA00022989"/>
    </source>
</evidence>
<feature type="transmembrane region" description="Helical" evidence="6">
    <location>
        <begin position="329"/>
        <end position="354"/>
    </location>
</feature>
<feature type="transmembrane region" description="Helical" evidence="6">
    <location>
        <begin position="103"/>
        <end position="125"/>
    </location>
</feature>
<evidence type="ECO:0000256" key="3">
    <source>
        <dbReference type="ARBA" id="ARBA00022692"/>
    </source>
</evidence>
<dbReference type="Pfam" id="PF13440">
    <property type="entry name" value="Polysacc_synt_3"/>
    <property type="match status" value="1"/>
</dbReference>
<evidence type="ECO:0000313" key="8">
    <source>
        <dbReference type="Proteomes" id="UP000019522"/>
    </source>
</evidence>
<dbReference type="KEGG" id="pstt:CH92_06055"/>
<sequence length="468" mass="50872">MSAIDQSSVRRSPSPIRERLVALLHASTRSKLLRNIVTVVSGTAGAQAITLAFMPVITRIYGPEAYGVLGTFLSVTMMLIPVAALTYPIAIVLPKRDGDARGLVRLALAIALALATVVALALLVFGDRLAATLEIQIIQPYLLLIPFVMFCGAALEICQQWLFRTQRFRITASVAVGHSLLFNSMRTLAGLVQSSALVLVCTTALQQALHAAMLALAMLRARPHQDNHTDETAQDHPGMLELARRHGDFPKFRAPVMLINAVSQHLPTLVLAAYFGPAAAGFFALCKQALTMPTNLIGKSVADVYYPRISRAIHDREPVTAMLLKATSALGLVGLVPFSLVAVLGPWMFALVFGEQWHVAGEYARWLALAEYVIFVSRPCVVAVPALSLQGRFLLFEMFSTSLRVLSLFVGALLIGNALATVQAFAVASIVIYSSLMVIVLIASRRWYAAQQHRARQPEAQHPQESFD</sequence>
<keyword evidence="4 6" id="KW-1133">Transmembrane helix</keyword>
<reference evidence="8" key="1">
    <citation type="journal article" date="2014" name="Genome Announc.">
        <title>Complete Genome Sequence of the Highly Transformable Pseudomonas stutzeri Strain 28a24.</title>
        <authorList>
            <person name="Smith B.A."/>
            <person name="Dougherty K.M."/>
            <person name="Baltrus D.A."/>
        </authorList>
    </citation>
    <scope>NUCLEOTIDE SEQUENCE [LARGE SCALE GENOMIC DNA]</scope>
    <source>
        <strain evidence="8">28a24</strain>
    </source>
</reference>
<dbReference type="RefSeq" id="WP_025240860.1">
    <property type="nucleotide sequence ID" value="NZ_CP007441.1"/>
</dbReference>
<dbReference type="EMBL" id="CP007441">
    <property type="protein sequence ID" value="AHL74684.1"/>
    <property type="molecule type" value="Genomic_DNA"/>
</dbReference>
<reference evidence="7 8" key="2">
    <citation type="submission" date="2014-03" db="EMBL/GenBank/DDBJ databases">
        <authorList>
            <person name="Baltrus D."/>
            <person name="Dougherty K."/>
        </authorList>
    </citation>
    <scope>NUCLEOTIDE SEQUENCE</scope>
    <source>
        <strain evidence="7 8">28a24</strain>
    </source>
</reference>
<feature type="transmembrane region" description="Helical" evidence="6">
    <location>
        <begin position="69"/>
        <end position="91"/>
    </location>
</feature>
<name>W8QWK8_STUST</name>
<feature type="transmembrane region" description="Helical" evidence="6">
    <location>
        <begin position="366"/>
        <end position="389"/>
    </location>
</feature>
<organism evidence="7 8">
    <name type="scientific">Stutzerimonas stutzeri</name>
    <name type="common">Pseudomonas stutzeri</name>
    <dbReference type="NCBI Taxonomy" id="316"/>
    <lineage>
        <taxon>Bacteria</taxon>
        <taxon>Pseudomonadati</taxon>
        <taxon>Pseudomonadota</taxon>
        <taxon>Gammaproteobacteria</taxon>
        <taxon>Pseudomonadales</taxon>
        <taxon>Pseudomonadaceae</taxon>
        <taxon>Stutzerimonas</taxon>
    </lineage>
</organism>
<feature type="transmembrane region" description="Helical" evidence="6">
    <location>
        <begin position="195"/>
        <end position="219"/>
    </location>
</feature>